<keyword evidence="2" id="KW-1185">Reference proteome</keyword>
<reference evidence="1" key="1">
    <citation type="submission" date="2021-02" db="EMBL/GenBank/DDBJ databases">
        <authorList>
            <person name="Nowell W R."/>
        </authorList>
    </citation>
    <scope>NUCLEOTIDE SEQUENCE</scope>
</reference>
<proteinExistence type="predicted"/>
<dbReference type="AlphaFoldDB" id="A0A821YXR5"/>
<dbReference type="SUPFAM" id="SSF52029">
    <property type="entry name" value="GroEL apical domain-like"/>
    <property type="match status" value="1"/>
</dbReference>
<evidence type="ECO:0000313" key="2">
    <source>
        <dbReference type="Proteomes" id="UP000663873"/>
    </source>
</evidence>
<accession>A0A821YXR5</accession>
<name>A0A821YXR5_9BILA</name>
<organism evidence="1 2">
    <name type="scientific">Rotaria socialis</name>
    <dbReference type="NCBI Taxonomy" id="392032"/>
    <lineage>
        <taxon>Eukaryota</taxon>
        <taxon>Metazoa</taxon>
        <taxon>Spiralia</taxon>
        <taxon>Gnathifera</taxon>
        <taxon>Rotifera</taxon>
        <taxon>Eurotatoria</taxon>
        <taxon>Bdelloidea</taxon>
        <taxon>Philodinida</taxon>
        <taxon>Philodinidae</taxon>
        <taxon>Rotaria</taxon>
    </lineage>
</organism>
<comment type="caution">
    <text evidence="1">The sequence shown here is derived from an EMBL/GenBank/DDBJ whole genome shotgun (WGS) entry which is preliminary data.</text>
</comment>
<sequence length="54" mass="5946">MKLGVQIVVEDPEKLEAIRRRETDIAKERVAKLLNAGANVILTTGGIDDLCLKQ</sequence>
<evidence type="ECO:0000313" key="1">
    <source>
        <dbReference type="EMBL" id="CAF4968729.1"/>
    </source>
</evidence>
<dbReference type="InterPro" id="IPR027409">
    <property type="entry name" value="GroEL-like_apical_dom_sf"/>
</dbReference>
<dbReference type="EMBL" id="CAJOBP010098330">
    <property type="protein sequence ID" value="CAF4968729.1"/>
    <property type="molecule type" value="Genomic_DNA"/>
</dbReference>
<feature type="non-terminal residue" evidence="1">
    <location>
        <position position="54"/>
    </location>
</feature>
<protein>
    <submittedName>
        <fullName evidence="1">Uncharacterized protein</fullName>
    </submittedName>
</protein>
<dbReference type="Gene3D" id="3.50.7.10">
    <property type="entry name" value="GroEL"/>
    <property type="match status" value="1"/>
</dbReference>
<gene>
    <name evidence="1" type="ORF">UJA718_LOCUS48627</name>
</gene>
<dbReference type="Proteomes" id="UP000663873">
    <property type="component" value="Unassembled WGS sequence"/>
</dbReference>